<evidence type="ECO:0000313" key="3">
    <source>
        <dbReference type="Proteomes" id="UP001050975"/>
    </source>
</evidence>
<evidence type="ECO:0000313" key="2">
    <source>
        <dbReference type="EMBL" id="GET35679.1"/>
    </source>
</evidence>
<evidence type="ECO:0000259" key="1">
    <source>
        <dbReference type="Pfam" id="PF00535"/>
    </source>
</evidence>
<keyword evidence="2" id="KW-0808">Transferase</keyword>
<organism evidence="2 3">
    <name type="scientific">Microseira wollei NIES-4236</name>
    <dbReference type="NCBI Taxonomy" id="2530354"/>
    <lineage>
        <taxon>Bacteria</taxon>
        <taxon>Bacillati</taxon>
        <taxon>Cyanobacteriota</taxon>
        <taxon>Cyanophyceae</taxon>
        <taxon>Oscillatoriophycideae</taxon>
        <taxon>Aerosakkonematales</taxon>
        <taxon>Aerosakkonemataceae</taxon>
        <taxon>Microseira</taxon>
    </lineage>
</organism>
<dbReference type="SUPFAM" id="SSF53448">
    <property type="entry name" value="Nucleotide-diphospho-sugar transferases"/>
    <property type="match status" value="1"/>
</dbReference>
<accession>A0AAV3WEJ2</accession>
<dbReference type="CDD" id="cd00761">
    <property type="entry name" value="Glyco_tranf_GTA_type"/>
    <property type="match status" value="1"/>
</dbReference>
<dbReference type="AlphaFoldDB" id="A0AAV3WEJ2"/>
<dbReference type="Proteomes" id="UP001050975">
    <property type="component" value="Unassembled WGS sequence"/>
</dbReference>
<dbReference type="Pfam" id="PF00535">
    <property type="entry name" value="Glycos_transf_2"/>
    <property type="match status" value="1"/>
</dbReference>
<dbReference type="PANTHER" id="PTHR22916:SF3">
    <property type="entry name" value="UDP-GLCNAC:BETAGAL BETA-1,3-N-ACETYLGLUCOSAMINYLTRANSFERASE-LIKE PROTEIN 1"/>
    <property type="match status" value="1"/>
</dbReference>
<sequence>MPEHTNKKPLVSCIIIFFNAGEKFFIEAIESIFAQTYVDWELFLVDDGSTDESTSVALQYAQKHPQKVYYLEHEQHQNRGMSATRNLGIRHAKGEYIAFLDADDVWLPHKLEQQINIIEKYPEAAMLYGRTQFWFSWTTDNPCRSIFYLAENDVDPMTITSIKFNKLIDPPTQLILYLQDRDIYPCSCSIIVRSSTFKDLGGFEEDFRNANEDMVFHSKVFLKYPVYVSSECWDRYRMHPNSYWRTAWREGKGREAEQVGRFKYLSWLEKYLVEQDVKNPMVWKKLNQAFFPYRHPRLFRLLKTIQYPFVLSRDIYRKVKKIMHSALVEIR</sequence>
<dbReference type="GO" id="GO:0016758">
    <property type="term" value="F:hexosyltransferase activity"/>
    <property type="evidence" value="ECO:0007669"/>
    <property type="project" value="UniProtKB-ARBA"/>
</dbReference>
<dbReference type="InterPro" id="IPR029044">
    <property type="entry name" value="Nucleotide-diphossugar_trans"/>
</dbReference>
<name>A0AAV3WEJ2_9CYAN</name>
<feature type="domain" description="Glycosyltransferase 2-like" evidence="1">
    <location>
        <begin position="12"/>
        <end position="141"/>
    </location>
</feature>
<keyword evidence="3" id="KW-1185">Reference proteome</keyword>
<dbReference type="PANTHER" id="PTHR22916">
    <property type="entry name" value="GLYCOSYLTRANSFERASE"/>
    <property type="match status" value="1"/>
</dbReference>
<dbReference type="EMBL" id="BLAY01000003">
    <property type="protein sequence ID" value="GET35679.1"/>
    <property type="molecule type" value="Genomic_DNA"/>
</dbReference>
<dbReference type="InterPro" id="IPR001173">
    <property type="entry name" value="Glyco_trans_2-like"/>
</dbReference>
<comment type="caution">
    <text evidence="2">The sequence shown here is derived from an EMBL/GenBank/DDBJ whole genome shotgun (WGS) entry which is preliminary data.</text>
</comment>
<protein>
    <submittedName>
        <fullName evidence="2">Glycosyl transferase family 2</fullName>
    </submittedName>
</protein>
<proteinExistence type="predicted"/>
<reference evidence="2" key="1">
    <citation type="submission" date="2019-10" db="EMBL/GenBank/DDBJ databases">
        <title>Draft genome sequece of Microseira wollei NIES-4236.</title>
        <authorList>
            <person name="Yamaguchi H."/>
            <person name="Suzuki S."/>
            <person name="Kawachi M."/>
        </authorList>
    </citation>
    <scope>NUCLEOTIDE SEQUENCE</scope>
    <source>
        <strain evidence="2">NIES-4236</strain>
    </source>
</reference>
<dbReference type="Gene3D" id="3.90.550.10">
    <property type="entry name" value="Spore Coat Polysaccharide Biosynthesis Protein SpsA, Chain A"/>
    <property type="match status" value="1"/>
</dbReference>
<gene>
    <name evidence="2" type="ORF">MiSe_04210</name>
</gene>
<dbReference type="RefSeq" id="WP_226573816.1">
    <property type="nucleotide sequence ID" value="NZ_BLAY01000003.1"/>
</dbReference>